<keyword evidence="1" id="KW-0472">Membrane</keyword>
<dbReference type="AlphaFoldDB" id="A0A160T5S0"/>
<sequence length="329" mass="35737">MEATVPLEAAWRTDPGLVRGHNEDFVIVYEPETADDRRRHGSLYIVADGVGGADAGEVASQYASERALHHYLAGDGENWGARLIEAMQAANTDLRRLAADRDDSRRMATTMVATVVQAGRAYIGNVGDSRAYLRHDGTLAQVTRDQSLVARLVEEGALTPEEAVRYPYKNVILYSLGSEKRPPIDLFEVELGEGDLLLLCSDGLIRHVDDGEISDLLGRELPEAAAERLVALARERGGEDNITVAVVQHGARPVAMPVIAAPLAEDETLTRTAAHPRPVPVASPAPAPRRPAPVAAVAPHLWPLVFLLTAVMVVLIFLLWFFIQQTLSL</sequence>
<evidence type="ECO:0000259" key="2">
    <source>
        <dbReference type="PROSITE" id="PS51746"/>
    </source>
</evidence>
<dbReference type="SUPFAM" id="SSF81606">
    <property type="entry name" value="PP2C-like"/>
    <property type="match status" value="1"/>
</dbReference>
<feature type="transmembrane region" description="Helical" evidence="1">
    <location>
        <begin position="301"/>
        <end position="323"/>
    </location>
</feature>
<feature type="domain" description="PPM-type phosphatase" evidence="2">
    <location>
        <begin position="8"/>
        <end position="249"/>
    </location>
</feature>
<keyword evidence="4" id="KW-1185">Reference proteome</keyword>
<gene>
    <name evidence="3" type="ORF">CFX0092_A2971</name>
</gene>
<organism evidence="3 4">
    <name type="scientific">Candidatus Promineifilum breve</name>
    <dbReference type="NCBI Taxonomy" id="1806508"/>
    <lineage>
        <taxon>Bacteria</taxon>
        <taxon>Bacillati</taxon>
        <taxon>Chloroflexota</taxon>
        <taxon>Ardenticatenia</taxon>
        <taxon>Candidatus Promineifilales</taxon>
        <taxon>Candidatus Promineifilaceae</taxon>
        <taxon>Candidatus Promineifilum</taxon>
    </lineage>
</organism>
<dbReference type="RefSeq" id="WP_095044131.1">
    <property type="nucleotide sequence ID" value="NZ_LN890655.1"/>
</dbReference>
<keyword evidence="1" id="KW-0812">Transmembrane</keyword>
<proteinExistence type="predicted"/>
<name>A0A160T5S0_9CHLR</name>
<dbReference type="CDD" id="cd00143">
    <property type="entry name" value="PP2Cc"/>
    <property type="match status" value="1"/>
</dbReference>
<accession>A0A160T5S0</accession>
<dbReference type="InterPro" id="IPR015655">
    <property type="entry name" value="PP2C"/>
</dbReference>
<evidence type="ECO:0000313" key="4">
    <source>
        <dbReference type="Proteomes" id="UP000215027"/>
    </source>
</evidence>
<protein>
    <recommendedName>
        <fullName evidence="2">PPM-type phosphatase domain-containing protein</fullName>
    </recommendedName>
</protein>
<dbReference type="GO" id="GO:0004722">
    <property type="term" value="F:protein serine/threonine phosphatase activity"/>
    <property type="evidence" value="ECO:0007669"/>
    <property type="project" value="InterPro"/>
</dbReference>
<dbReference type="Proteomes" id="UP000215027">
    <property type="component" value="Chromosome I"/>
</dbReference>
<dbReference type="SMART" id="SM00332">
    <property type="entry name" value="PP2Cc"/>
    <property type="match status" value="1"/>
</dbReference>
<dbReference type="Gene3D" id="3.60.40.10">
    <property type="entry name" value="PPM-type phosphatase domain"/>
    <property type="match status" value="1"/>
</dbReference>
<dbReference type="SMART" id="SM00331">
    <property type="entry name" value="PP2C_SIG"/>
    <property type="match status" value="1"/>
</dbReference>
<keyword evidence="1" id="KW-1133">Transmembrane helix</keyword>
<evidence type="ECO:0000313" key="3">
    <source>
        <dbReference type="EMBL" id="CUS04849.2"/>
    </source>
</evidence>
<dbReference type="OrthoDB" id="9801841at2"/>
<dbReference type="PROSITE" id="PS51746">
    <property type="entry name" value="PPM_2"/>
    <property type="match status" value="1"/>
</dbReference>
<dbReference type="InterPro" id="IPR001932">
    <property type="entry name" value="PPM-type_phosphatase-like_dom"/>
</dbReference>
<dbReference type="PANTHER" id="PTHR47992">
    <property type="entry name" value="PROTEIN PHOSPHATASE"/>
    <property type="match status" value="1"/>
</dbReference>
<dbReference type="InterPro" id="IPR036457">
    <property type="entry name" value="PPM-type-like_dom_sf"/>
</dbReference>
<reference evidence="3" key="1">
    <citation type="submission" date="2016-01" db="EMBL/GenBank/DDBJ databases">
        <authorList>
            <person name="Mcilroy J.S."/>
            <person name="Karst M S."/>
            <person name="Albertsen M."/>
        </authorList>
    </citation>
    <scope>NUCLEOTIDE SEQUENCE</scope>
    <source>
        <strain evidence="3">Cfx-K</strain>
    </source>
</reference>
<evidence type="ECO:0000256" key="1">
    <source>
        <dbReference type="SAM" id="Phobius"/>
    </source>
</evidence>
<dbReference type="EMBL" id="LN890655">
    <property type="protein sequence ID" value="CUS04849.2"/>
    <property type="molecule type" value="Genomic_DNA"/>
</dbReference>
<dbReference type="KEGG" id="pbf:CFX0092_A2971"/>
<dbReference type="Pfam" id="PF13672">
    <property type="entry name" value="PP2C_2"/>
    <property type="match status" value="1"/>
</dbReference>